<protein>
    <submittedName>
        <fullName evidence="1">Uncharacterized protein</fullName>
    </submittedName>
</protein>
<gene>
    <name evidence="1" type="ORF">AK812_SmicGene33652</name>
</gene>
<keyword evidence="2" id="KW-1185">Reference proteome</keyword>
<reference evidence="1 2" key="1">
    <citation type="submission" date="2016-02" db="EMBL/GenBank/DDBJ databases">
        <title>Genome analysis of coral dinoflagellate symbionts highlights evolutionary adaptations to a symbiotic lifestyle.</title>
        <authorList>
            <person name="Aranda M."/>
            <person name="Li Y."/>
            <person name="Liew Y.J."/>
            <person name="Baumgarten S."/>
            <person name="Simakov O."/>
            <person name="Wilson M."/>
            <person name="Piel J."/>
            <person name="Ashoor H."/>
            <person name="Bougouffa S."/>
            <person name="Bajic V.B."/>
            <person name="Ryu T."/>
            <person name="Ravasi T."/>
            <person name="Bayer T."/>
            <person name="Micklem G."/>
            <person name="Kim H."/>
            <person name="Bhak J."/>
            <person name="Lajeunesse T.C."/>
            <person name="Voolstra C.R."/>
        </authorList>
    </citation>
    <scope>NUCLEOTIDE SEQUENCE [LARGE SCALE GENOMIC DNA]</scope>
    <source>
        <strain evidence="1 2">CCMP2467</strain>
    </source>
</reference>
<dbReference type="Proteomes" id="UP000186817">
    <property type="component" value="Unassembled WGS sequence"/>
</dbReference>
<dbReference type="AlphaFoldDB" id="A0A1Q9CR51"/>
<proteinExistence type="predicted"/>
<name>A0A1Q9CR51_SYMMI</name>
<feature type="non-terminal residue" evidence="1">
    <location>
        <position position="80"/>
    </location>
</feature>
<dbReference type="EMBL" id="LSRX01000981">
    <property type="protein sequence ID" value="OLP85357.1"/>
    <property type="molecule type" value="Genomic_DNA"/>
</dbReference>
<organism evidence="1 2">
    <name type="scientific">Symbiodinium microadriaticum</name>
    <name type="common">Dinoflagellate</name>
    <name type="synonym">Zooxanthella microadriatica</name>
    <dbReference type="NCBI Taxonomy" id="2951"/>
    <lineage>
        <taxon>Eukaryota</taxon>
        <taxon>Sar</taxon>
        <taxon>Alveolata</taxon>
        <taxon>Dinophyceae</taxon>
        <taxon>Suessiales</taxon>
        <taxon>Symbiodiniaceae</taxon>
        <taxon>Symbiodinium</taxon>
    </lineage>
</organism>
<sequence length="80" mass="8986">MTKMCHGYFGKHFQADTNFTFAPAARVGWSVGMPCKMSDDPISKHKLVPGPFLDEIFEAFEAFEAKHLRACALKPFSPHL</sequence>
<evidence type="ECO:0000313" key="1">
    <source>
        <dbReference type="EMBL" id="OLP85357.1"/>
    </source>
</evidence>
<comment type="caution">
    <text evidence="1">The sequence shown here is derived from an EMBL/GenBank/DDBJ whole genome shotgun (WGS) entry which is preliminary data.</text>
</comment>
<evidence type="ECO:0000313" key="2">
    <source>
        <dbReference type="Proteomes" id="UP000186817"/>
    </source>
</evidence>
<accession>A0A1Q9CR51</accession>